<evidence type="ECO:0000313" key="3">
    <source>
        <dbReference type="Proteomes" id="UP000003217"/>
    </source>
</evidence>
<evidence type="ECO:0000256" key="1">
    <source>
        <dbReference type="SAM" id="SignalP"/>
    </source>
</evidence>
<keyword evidence="3" id="KW-1185">Reference proteome</keyword>
<sequence length="417" mass="47213">MKKYSALLGGILICAALFMQAHTVHASASEYLDELADLLRPRSHPLISISVVGVDKDTKREFYIQGLDFEVTSYKVTKKELLDAINSKYLHSRMDNQTLVLDFQTDAKLTGQDGKVLEAQSDGSVMLPKNANLHYRLSGHVTVGKTPSLPIKNPVDRVLVRRHFTFKPLNSDGKMLESELAIPDVKEVNSVLTVANLKQSAEEVLNKLDPAYTILEVDDISVKHDDRTFTTIDDANNPESSYTVKAREHKPFDPGDDELLSGNQDTIKETYTIIRKDYLDDKGNLKYDLIDVHYIDASNNHLLLKQTYRLMPYEKHRIDFSNPYDYQSRHKILRASLDDDGVSGYTLTGRVDQVTVDGSKRVNVYMVKRDPSLRPFDHAGYDNGASHTEALEYSYLRELGVPQHEDAKFEPLIIKPK</sequence>
<dbReference type="Proteomes" id="UP000003217">
    <property type="component" value="Unassembled WGS sequence"/>
</dbReference>
<dbReference type="Gene3D" id="3.10.20.180">
    <property type="match status" value="2"/>
</dbReference>
<dbReference type="GO" id="GO:0005576">
    <property type="term" value="C:extracellular region"/>
    <property type="evidence" value="ECO:0007669"/>
    <property type="project" value="InterPro"/>
</dbReference>
<dbReference type="OrthoDB" id="2237089at2"/>
<dbReference type="RefSeq" id="WP_007893499.1">
    <property type="nucleotide sequence ID" value="NZ_AEUY02000005.1"/>
</dbReference>
<dbReference type="EMBL" id="AEUY02000005">
    <property type="protein sequence ID" value="EHI65316.1"/>
    <property type="molecule type" value="Genomic_DNA"/>
</dbReference>
<comment type="caution">
    <text evidence="2">The sequence shown here is derived from an EMBL/GenBank/DDBJ whole genome shotgun (WGS) entry which is preliminary data.</text>
</comment>
<dbReference type="InterPro" id="IPR036120">
    <property type="entry name" value="SAK/SK_sf"/>
</dbReference>
<dbReference type="AlphaFoldDB" id="G5KBA6"/>
<dbReference type="PRINTS" id="PR01753">
    <property type="entry name" value="STREPKINASE"/>
</dbReference>
<gene>
    <name evidence="2" type="ORF">STRPS_1626</name>
</gene>
<feature type="chain" id="PRO_5003479786" evidence="1">
    <location>
        <begin position="27"/>
        <end position="417"/>
    </location>
</feature>
<dbReference type="Gene3D" id="3.10.20.150">
    <property type="match status" value="1"/>
</dbReference>
<accession>G5KBA6</accession>
<evidence type="ECO:0000313" key="2">
    <source>
        <dbReference type="EMBL" id="EHI65316.1"/>
    </source>
</evidence>
<dbReference type="GeneID" id="58556169"/>
<reference evidence="2 3" key="1">
    <citation type="journal article" date="2014" name="Int. J. Syst. Evol. Microbiol.">
        <title>Phylogenomics and the dynamic genome evolution of the genus Streptococcus.</title>
        <authorList>
            <consortium name="The Broad Institute Genome Sequencing Platform"/>
            <person name="Richards V.P."/>
            <person name="Palmer S.R."/>
            <person name="Pavinski Bitar P.D."/>
            <person name="Qin X."/>
            <person name="Weinstock G.M."/>
            <person name="Highlander S.K."/>
            <person name="Town C.D."/>
            <person name="Burne R.A."/>
            <person name="Stanhope M.J."/>
        </authorList>
    </citation>
    <scope>NUCLEOTIDE SEQUENCE [LARGE SCALE GENOMIC DNA]</scope>
    <source>
        <strain evidence="2 3">LQ 940-04</strain>
    </source>
</reference>
<protein>
    <submittedName>
        <fullName evidence="2">Streptokinase C</fullName>
    </submittedName>
</protein>
<proteinExistence type="predicted"/>
<dbReference type="GO" id="GO:0016301">
    <property type="term" value="F:kinase activity"/>
    <property type="evidence" value="ECO:0007669"/>
    <property type="project" value="UniProtKB-KW"/>
</dbReference>
<dbReference type="SUPFAM" id="SSF54328">
    <property type="entry name" value="Staphylokinase/streptokinase"/>
    <property type="match status" value="3"/>
</dbReference>
<feature type="signal peptide" evidence="1">
    <location>
        <begin position="1"/>
        <end position="26"/>
    </location>
</feature>
<keyword evidence="1" id="KW-0732">Signal</keyword>
<dbReference type="InterPro" id="IPR008124">
    <property type="entry name" value="SK"/>
</dbReference>
<organism evidence="2 3">
    <name type="scientific">Streptococcus pseudoporcinus LQ 940-04</name>
    <dbReference type="NCBI Taxonomy" id="875093"/>
    <lineage>
        <taxon>Bacteria</taxon>
        <taxon>Bacillati</taxon>
        <taxon>Bacillota</taxon>
        <taxon>Bacilli</taxon>
        <taxon>Lactobacillales</taxon>
        <taxon>Streptococcaceae</taxon>
        <taxon>Streptococcus</taxon>
    </lineage>
</organism>
<name>G5KBA6_9STRE</name>